<sequence>MVFPRFTDPTEFEDEFGFEQGGVLPSAAGPAVALPKPAGLMATPPITAALVAQVIKGISEKRFDIPGLGEVVGIAFLDPSQALEFFDITIPEGFQLKLIPGEGRGAFSISQIDPQGWELTQDDLFISPEGQMFTRAELEAQGLAEAEAPPLAPLPDFNELQRRQQELQQQIEAALTSGIPRTELVGQFEELAALQAQLDTASRGLGVQRTQLDEEVTNLIGDWRTRFASNPTEFFKVAEEIQAIFPGITDEQTRVLLGRLPQEARDLIETIWPDDFRAVVAGFDFGGDEKDMFFTALNEMGRTPDTEALLKLIFPGITDEQMVGAFGRTTATRVIENRAEERLGVTKGFWGDLGDIFVAGTGDLVAGIGSALKWLGVDGIGQTLFDSGQFMQVYTAPDEFGEFKWEQVFNPKWAITRLTRMAPILMALAVPAVGAYGLAGTAAARFGLGAWSRAILTGIGGAALSRPVESAIEAGSAYDAAINKGLSEIEARQAADKVFWNNMLLIGADIPQLLVAFAPTPTRVFGRLISGGLAKTAIVGGKLVVTGLTEGGEEIYQDILMRQALGEEIVWDAQMQEVFALGTMAGIGMGFGGHVITMVSNKVIPQLTPEQKIEFDNFKAEFIEQGLSDEAATSRAMDSLEATPELTKIIEEAATEVNQEITLGQIEPVTEADRVVVDQLKTKLDVEPVTLTPPTQEELAVIAKREEIRKAAPKVVAEQGIFNAGDKFTTPQGDVELDIWAASEKKWVVTQPDGTEIRMTVAELDTLTEPETGTWTKIPALEAEIAPTAEEVETPTPEATESINDLLEDTGRKSLGAAAALDDRQDLTARMWEAQKGKGFFKDEATVRQHVENLPDNEVRRLLGIFRRAESRDAYLRDYGLQAEIAKRAGTPKGYIEHPSNYKGSEEVNEAIANEFFIPIEDVALDVASTTYLKSGNFEDFVRLLPEVRELKLQALTDTALTNITEIEDTIAFIEEQLTTIESELSTAPPSRRINKQRFKDIDNYKRDIKNLTTLIRELRGGKQLSVFDASQLGIAMRETAGGKIVPALRDSGFYASKELVDSPYLQDINFGFGRAQDVISMFKSIDGGRAATFKDDYIGVAQKYILRPTERTDWAATQWVNDMQTRVYETYDKFGLSSLSKKEWAAFYSLVTEVSSVDASFKAKTLLGLPKIKAIVGEFSAEKKSNWVEAAQFTRALLDTIVGQENSTRTAMGRSLIGRLENYLPEVAERNIWSQIGMAQKTPDQVFQKPPLPDFIKPDAAFNKHAMAREGGMAGYILEKNVRKLLIDYIETAKRDIFFTPIIHNAKINTAAMRAKGFHNSARLIENWAAQVYAGQKVDIDKAFAGLPLGKASLKFTSWIRRNLTRAVFPLNVVWNMTIQPSSLAFTAARAGPINLLRGIDALFSKEAKAQVRASYSFMKKQSNQGKMAYQDLDAQVTRNLRWEGTIVDKVENAFNFLTNFIEEKVTAISIRAGYHQATRRGFTGRALLEEASDMGAVTQSMYNREGKPELLRAKIVANLFPFQTFLFQSFNFVRETIPFLNVRARAGGFETVAADSPTGKATLANRTKIWLSFIVSIMLINMVVEKATGRKPWVLSSFIPFFAILQGVTDPTNPWHYVLPAQYGDGFWKAFQSWMKYGDMSKFRKWLIRYHMLGGTQFNRIIDGTIALIQEEHHDVTGKPLFEVNPDEWFRALLFGPYATEGGQEFVDRMFDEGLFEEIFGIKLPTRLNIDNEIDLSRDKLGIVDEEGAVFDFGDLVSGLRMIRRSVGENRFNSSGNPIVVEFLKAEKFSEELEAILDGLSSEERLGMRDSWRKDNPEADAYLALFGFSGRIQSREAYNMVVEMASDLDITLTDVSSWLPPENVANSYFGYIDLLESGVSASSNDAMWFRLINPEFDEWGQDAYDWKPANEKLKETRPTDHVQRLLDMYEALRKPDGSADMEARKNLRYGDTALDAYMVNVSGYAQLPNRDYSLPFMTDKTKYLELQSSLWKSQQ</sequence>
<evidence type="ECO:0008006" key="3">
    <source>
        <dbReference type="Google" id="ProtNLM"/>
    </source>
</evidence>
<organism evidence="2">
    <name type="scientific">marine sediment metagenome</name>
    <dbReference type="NCBI Taxonomy" id="412755"/>
    <lineage>
        <taxon>unclassified sequences</taxon>
        <taxon>metagenomes</taxon>
        <taxon>ecological metagenomes</taxon>
    </lineage>
</organism>
<reference evidence="2" key="1">
    <citation type="journal article" date="2015" name="Nature">
        <title>Complex archaea that bridge the gap between prokaryotes and eukaryotes.</title>
        <authorList>
            <person name="Spang A."/>
            <person name="Saw J.H."/>
            <person name="Jorgensen S.L."/>
            <person name="Zaremba-Niedzwiedzka K."/>
            <person name="Martijn J."/>
            <person name="Lind A.E."/>
            <person name="van Eijk R."/>
            <person name="Schleper C."/>
            <person name="Guy L."/>
            <person name="Ettema T.J."/>
        </authorList>
    </citation>
    <scope>NUCLEOTIDE SEQUENCE</scope>
</reference>
<protein>
    <recommendedName>
        <fullName evidence="3">Large polyvalent protein associated domain-containing protein</fullName>
    </recommendedName>
</protein>
<dbReference type="EMBL" id="LAZR01005072">
    <property type="protein sequence ID" value="KKN03106.1"/>
    <property type="molecule type" value="Genomic_DNA"/>
</dbReference>
<name>A0A0F9PPT3_9ZZZZ</name>
<evidence type="ECO:0000313" key="2">
    <source>
        <dbReference type="EMBL" id="KKN03106.1"/>
    </source>
</evidence>
<evidence type="ECO:0000256" key="1">
    <source>
        <dbReference type="SAM" id="Coils"/>
    </source>
</evidence>
<proteinExistence type="predicted"/>
<comment type="caution">
    <text evidence="2">The sequence shown here is derived from an EMBL/GenBank/DDBJ whole genome shotgun (WGS) entry which is preliminary data.</text>
</comment>
<feature type="coiled-coil region" evidence="1">
    <location>
        <begin position="964"/>
        <end position="1022"/>
    </location>
</feature>
<gene>
    <name evidence="2" type="ORF">LCGC14_1110980</name>
</gene>
<keyword evidence="1" id="KW-0175">Coiled coil</keyword>
<accession>A0A0F9PPT3</accession>